<name>A0A0L0H843_SPIPD</name>
<dbReference type="Pfam" id="PF13383">
    <property type="entry name" value="Methyltransf_22"/>
    <property type="match status" value="1"/>
</dbReference>
<evidence type="ECO:0000313" key="4">
    <source>
        <dbReference type="Proteomes" id="UP000053201"/>
    </source>
</evidence>
<dbReference type="GeneID" id="27690704"/>
<evidence type="ECO:0000259" key="2">
    <source>
        <dbReference type="Pfam" id="PF13383"/>
    </source>
</evidence>
<dbReference type="InterPro" id="IPR026913">
    <property type="entry name" value="METTL24"/>
</dbReference>
<evidence type="ECO:0000256" key="1">
    <source>
        <dbReference type="SAM" id="Phobius"/>
    </source>
</evidence>
<reference evidence="3 4" key="1">
    <citation type="submission" date="2009-08" db="EMBL/GenBank/DDBJ databases">
        <title>The Genome Sequence of Spizellomyces punctatus strain DAOM BR117.</title>
        <authorList>
            <consortium name="The Broad Institute Genome Sequencing Platform"/>
            <person name="Russ C."/>
            <person name="Cuomo C."/>
            <person name="Shea T."/>
            <person name="Young S.K."/>
            <person name="Zeng Q."/>
            <person name="Koehrsen M."/>
            <person name="Haas B."/>
            <person name="Borodovsky M."/>
            <person name="Guigo R."/>
            <person name="Alvarado L."/>
            <person name="Berlin A."/>
            <person name="Bochicchio J."/>
            <person name="Borenstein D."/>
            <person name="Chapman S."/>
            <person name="Chen Z."/>
            <person name="Engels R."/>
            <person name="Freedman E."/>
            <person name="Gellesch M."/>
            <person name="Goldberg J."/>
            <person name="Griggs A."/>
            <person name="Gujja S."/>
            <person name="Heiman D."/>
            <person name="Hepburn T."/>
            <person name="Howarth C."/>
            <person name="Jen D."/>
            <person name="Larson L."/>
            <person name="Lewis B."/>
            <person name="Mehta T."/>
            <person name="Park D."/>
            <person name="Pearson M."/>
            <person name="Roberts A."/>
            <person name="Saif S."/>
            <person name="Shenoy N."/>
            <person name="Sisk P."/>
            <person name="Stolte C."/>
            <person name="Sykes S."/>
            <person name="Thomson T."/>
            <person name="Walk T."/>
            <person name="White J."/>
            <person name="Yandava C."/>
            <person name="Burger G."/>
            <person name="Gray M.W."/>
            <person name="Holland P.W.H."/>
            <person name="King N."/>
            <person name="Lang F.B.F."/>
            <person name="Roger A.J."/>
            <person name="Ruiz-Trillo I."/>
            <person name="Lander E."/>
            <person name="Nusbaum C."/>
        </authorList>
    </citation>
    <scope>NUCLEOTIDE SEQUENCE [LARGE SCALE GENOMIC DNA]</scope>
    <source>
        <strain evidence="3 4">DAOM BR117</strain>
    </source>
</reference>
<keyword evidence="1" id="KW-1133">Transmembrane helix</keyword>
<keyword evidence="4" id="KW-1185">Reference proteome</keyword>
<feature type="transmembrane region" description="Helical" evidence="1">
    <location>
        <begin position="66"/>
        <end position="86"/>
    </location>
</feature>
<keyword evidence="1" id="KW-0472">Membrane</keyword>
<dbReference type="Proteomes" id="UP000053201">
    <property type="component" value="Unassembled WGS sequence"/>
</dbReference>
<feature type="domain" description="Methyltransferase" evidence="2">
    <location>
        <begin position="139"/>
        <end position="291"/>
    </location>
</feature>
<dbReference type="VEuPathDB" id="FungiDB:SPPG_07493"/>
<protein>
    <recommendedName>
        <fullName evidence="2">Methyltransferase domain-containing protein</fullName>
    </recommendedName>
</protein>
<dbReference type="OrthoDB" id="10006218at2759"/>
<accession>A0A0L0H843</accession>
<dbReference type="OMA" id="ISTEYAF"/>
<dbReference type="InParanoid" id="A0A0L0H843"/>
<dbReference type="PANTHER" id="PTHR32026:SF10">
    <property type="entry name" value="METHYLTRANSFERASE-LIKE PROTEIN 24-RELATED"/>
    <property type="match status" value="1"/>
</dbReference>
<dbReference type="PANTHER" id="PTHR32026">
    <property type="entry name" value="METHYLTRANSFERASE-LIKE PROTEIN 24"/>
    <property type="match status" value="1"/>
</dbReference>
<gene>
    <name evidence="3" type="ORF">SPPG_07493</name>
</gene>
<dbReference type="InterPro" id="IPR025714">
    <property type="entry name" value="Methyltranfer_dom"/>
</dbReference>
<sequence length="361" mass="39797">MLLGVKHSITTTAAWSRAGSLGLGLRRVKNVQDSNVAVICYKKTIPSYICLSGTMKFQANVSSRKGLIFGLTFLGLLAFASIPHSFHHLRSVREDTFCGPAVWAINDESAVCNAASQAAIRQLAVTVSKLAAPAKIEHACEIKRFGSGWGEHQLCNKPPSAQSGCVFYSFGIDQDYSFDLHLSKDWNCRGFMLDPTVAHPARIGNNLYFFSIGATLLQEKDLGGAGSAMRGTAANKWQITSLPELKRWLGHKHINVLKMDCEGCEYALARDIAKQDPTFFHNVDQLAIEIHISKAWIKTDRHLHYLGLLYHMLKVAGLHLISSDITPCMAVDEAPGCPEFLVEAGYPCGPKKMCHNYLFSR</sequence>
<keyword evidence="1" id="KW-0812">Transmembrane</keyword>
<evidence type="ECO:0000313" key="3">
    <source>
        <dbReference type="EMBL" id="KNC97099.1"/>
    </source>
</evidence>
<dbReference type="AlphaFoldDB" id="A0A0L0H843"/>
<dbReference type="EMBL" id="KQ257465">
    <property type="protein sequence ID" value="KNC97099.1"/>
    <property type="molecule type" value="Genomic_DNA"/>
</dbReference>
<proteinExistence type="predicted"/>
<dbReference type="RefSeq" id="XP_016605139.1">
    <property type="nucleotide sequence ID" value="XM_016755657.1"/>
</dbReference>
<organism evidence="3 4">
    <name type="scientific">Spizellomyces punctatus (strain DAOM BR117)</name>
    <dbReference type="NCBI Taxonomy" id="645134"/>
    <lineage>
        <taxon>Eukaryota</taxon>
        <taxon>Fungi</taxon>
        <taxon>Fungi incertae sedis</taxon>
        <taxon>Chytridiomycota</taxon>
        <taxon>Chytridiomycota incertae sedis</taxon>
        <taxon>Chytridiomycetes</taxon>
        <taxon>Spizellomycetales</taxon>
        <taxon>Spizellomycetaceae</taxon>
        <taxon>Spizellomyces</taxon>
    </lineage>
</organism>